<name>A0ABX0FH34_9BURK</name>
<dbReference type="InterPro" id="IPR036388">
    <property type="entry name" value="WH-like_DNA-bd_sf"/>
</dbReference>
<reference evidence="2 3" key="1">
    <citation type="submission" date="2020-01" db="EMBL/GenBank/DDBJ databases">
        <authorList>
            <person name="Lee S.D."/>
        </authorList>
    </citation>
    <scope>NUCLEOTIDE SEQUENCE [LARGE SCALE GENOMIC DNA]</scope>
    <source>
        <strain evidence="2 3">SAP-35</strain>
    </source>
</reference>
<evidence type="ECO:0000313" key="2">
    <source>
        <dbReference type="EMBL" id="NGZ83828.1"/>
    </source>
</evidence>
<dbReference type="SMART" id="SM00421">
    <property type="entry name" value="HTH_LUXR"/>
    <property type="match status" value="1"/>
</dbReference>
<evidence type="ECO:0000313" key="3">
    <source>
        <dbReference type="Proteomes" id="UP000666369"/>
    </source>
</evidence>
<dbReference type="Proteomes" id="UP000666369">
    <property type="component" value="Unassembled WGS sequence"/>
</dbReference>
<feature type="domain" description="HTH luxR-type" evidence="1">
    <location>
        <begin position="309"/>
        <end position="366"/>
    </location>
</feature>
<sequence>MSDHDEGRIDSLLGAVYEAVMAPEGFSQFLASLIAAFDLKAAMMLICHTGTNEIKGLWLNNLPQKWLELYALEYGAEDVLAQHMQVSPIARFYASNLDLDPSIRDSRFYRDWVEPQGVAFASGAIILREGSWVTQVMLQRTPQQPAFTRADMALLNRLTPHLQRAIQMRQRLADVQFSQQLSAASLDVLAMPTMVVNEFGVVAHANRSAQGLLSGRRELWLESGHLHNRSQAVTHQINLEITKAIQASRGSAGEAPGVVLIPRSGRKDLLLLVSPLPLTETARMRGGALVVAFDCEQQPQTRPALLQQLFGLSEAEAALAISLCGGRTLEEVSIERGTSLHTVRSQLKNIFNKTGTGRQADLVSLLLTSPAYFLAHGQAIN</sequence>
<dbReference type="InterPro" id="IPR016032">
    <property type="entry name" value="Sig_transdc_resp-reg_C-effctor"/>
</dbReference>
<proteinExistence type="predicted"/>
<accession>A0ABX0FH34</accession>
<keyword evidence="3" id="KW-1185">Reference proteome</keyword>
<reference evidence="3" key="2">
    <citation type="submission" date="2023-07" db="EMBL/GenBank/DDBJ databases">
        <title>Duganella aceri sp. nov., isolated from tree sap.</title>
        <authorList>
            <person name="Kim I.S."/>
        </authorList>
    </citation>
    <scope>NUCLEOTIDE SEQUENCE [LARGE SCALE GENOMIC DNA]</scope>
    <source>
        <strain evidence="3">SAP-35</strain>
    </source>
</reference>
<protein>
    <submittedName>
        <fullName evidence="2">Helix-turn-helix transcriptional regulator</fullName>
    </submittedName>
</protein>
<dbReference type="Gene3D" id="1.10.10.10">
    <property type="entry name" value="Winged helix-like DNA-binding domain superfamily/Winged helix DNA-binding domain"/>
    <property type="match status" value="1"/>
</dbReference>
<gene>
    <name evidence="2" type="ORF">GW587_06105</name>
</gene>
<dbReference type="InterPro" id="IPR000792">
    <property type="entry name" value="Tscrpt_reg_LuxR_C"/>
</dbReference>
<dbReference type="RefSeq" id="WP_166099928.1">
    <property type="nucleotide sequence ID" value="NZ_JAADJT010000002.1"/>
</dbReference>
<dbReference type="SUPFAM" id="SSF46894">
    <property type="entry name" value="C-terminal effector domain of the bipartite response regulators"/>
    <property type="match status" value="1"/>
</dbReference>
<evidence type="ECO:0000259" key="1">
    <source>
        <dbReference type="SMART" id="SM00421"/>
    </source>
</evidence>
<organism evidence="2 3">
    <name type="scientific">Duganella aceris</name>
    <dbReference type="NCBI Taxonomy" id="2703883"/>
    <lineage>
        <taxon>Bacteria</taxon>
        <taxon>Pseudomonadati</taxon>
        <taxon>Pseudomonadota</taxon>
        <taxon>Betaproteobacteria</taxon>
        <taxon>Burkholderiales</taxon>
        <taxon>Oxalobacteraceae</taxon>
        <taxon>Telluria group</taxon>
        <taxon>Duganella</taxon>
    </lineage>
</organism>
<dbReference type="EMBL" id="JAADJT010000002">
    <property type="protein sequence ID" value="NGZ83828.1"/>
    <property type="molecule type" value="Genomic_DNA"/>
</dbReference>
<comment type="caution">
    <text evidence="2">The sequence shown here is derived from an EMBL/GenBank/DDBJ whole genome shotgun (WGS) entry which is preliminary data.</text>
</comment>